<evidence type="ECO:0000313" key="5">
    <source>
        <dbReference type="EMBL" id="MBB6560458.1"/>
    </source>
</evidence>
<feature type="compositionally biased region" description="Low complexity" evidence="3">
    <location>
        <begin position="1"/>
        <end position="29"/>
    </location>
</feature>
<comment type="similarity">
    <text evidence="1">Belongs to the 'GDXG' lipolytic enzyme family.</text>
</comment>
<dbReference type="GO" id="GO:0016787">
    <property type="term" value="F:hydrolase activity"/>
    <property type="evidence" value="ECO:0007669"/>
    <property type="project" value="UniProtKB-KW"/>
</dbReference>
<dbReference type="RefSeq" id="WP_221480219.1">
    <property type="nucleotide sequence ID" value="NZ_JACHLK010000005.1"/>
</dbReference>
<dbReference type="InterPro" id="IPR013094">
    <property type="entry name" value="AB_hydrolase_3"/>
</dbReference>
<sequence>MPPDRSPSTSPSSRSGASSKASGKAAGAPQRTDATIEVAKGEEVAVRVYGRKQPGKPSPLVVHFHGGAFTTGDLDTGCTVAGLFEQAGAVVVSVAYPLTPFPQPVNTGYGVLQWAFRNRVKLGGQGAQIYLAGEEAGGNLAAAVSVMARDQSHPPLAGQILLSPMLDPCVGTASVREATGDATGCKWTEGWRNFLRCPRDAEHPYAVPATAHRLAGLPSTLVMVGDTDPMHDEALAYAARLESAGLLVRRHVFPKAGEMPEALEAEQRECPCAEGALLQIRQFFEDTRCPAPT</sequence>
<feature type="domain" description="Alpha/beta hydrolase fold-3" evidence="4">
    <location>
        <begin position="61"/>
        <end position="255"/>
    </location>
</feature>
<dbReference type="AlphaFoldDB" id="A0A7X0U9X2"/>
<dbReference type="Gene3D" id="3.40.50.1820">
    <property type="entry name" value="alpha/beta hydrolase"/>
    <property type="match status" value="1"/>
</dbReference>
<accession>A0A7X0U9X2</accession>
<dbReference type="PANTHER" id="PTHR48081">
    <property type="entry name" value="AB HYDROLASE SUPERFAMILY PROTEIN C4A8.06C"/>
    <property type="match status" value="1"/>
</dbReference>
<dbReference type="SUPFAM" id="SSF53474">
    <property type="entry name" value="alpha/beta-Hydrolases"/>
    <property type="match status" value="1"/>
</dbReference>
<evidence type="ECO:0000313" key="6">
    <source>
        <dbReference type="Proteomes" id="UP000575083"/>
    </source>
</evidence>
<keyword evidence="6" id="KW-1185">Reference proteome</keyword>
<dbReference type="InterPro" id="IPR050300">
    <property type="entry name" value="GDXG_lipolytic_enzyme"/>
</dbReference>
<organism evidence="5 6">
    <name type="scientific">Acidovorax soli</name>
    <dbReference type="NCBI Taxonomy" id="592050"/>
    <lineage>
        <taxon>Bacteria</taxon>
        <taxon>Pseudomonadati</taxon>
        <taxon>Pseudomonadota</taxon>
        <taxon>Betaproteobacteria</taxon>
        <taxon>Burkholderiales</taxon>
        <taxon>Comamonadaceae</taxon>
        <taxon>Acidovorax</taxon>
    </lineage>
</organism>
<reference evidence="5 6" key="1">
    <citation type="submission" date="2020-08" db="EMBL/GenBank/DDBJ databases">
        <title>Functional genomics of gut bacteria from endangered species of beetles.</title>
        <authorList>
            <person name="Carlos-Shanley C."/>
        </authorList>
    </citation>
    <scope>NUCLEOTIDE SEQUENCE [LARGE SCALE GENOMIC DNA]</scope>
    <source>
        <strain evidence="5 6">S00198</strain>
    </source>
</reference>
<evidence type="ECO:0000256" key="2">
    <source>
        <dbReference type="ARBA" id="ARBA00022801"/>
    </source>
</evidence>
<evidence type="ECO:0000259" key="4">
    <source>
        <dbReference type="Pfam" id="PF07859"/>
    </source>
</evidence>
<dbReference type="PROSITE" id="PS01173">
    <property type="entry name" value="LIPASE_GDXG_HIS"/>
    <property type="match status" value="1"/>
</dbReference>
<comment type="caution">
    <text evidence="5">The sequence shown here is derived from an EMBL/GenBank/DDBJ whole genome shotgun (WGS) entry which is preliminary data.</text>
</comment>
<feature type="region of interest" description="Disordered" evidence="3">
    <location>
        <begin position="1"/>
        <end position="36"/>
    </location>
</feature>
<dbReference type="EMBL" id="JACHLK010000005">
    <property type="protein sequence ID" value="MBB6560458.1"/>
    <property type="molecule type" value="Genomic_DNA"/>
</dbReference>
<protein>
    <submittedName>
        <fullName evidence="5">Acetyl esterase/lipase</fullName>
    </submittedName>
</protein>
<dbReference type="PANTHER" id="PTHR48081:SF8">
    <property type="entry name" value="ALPHA_BETA HYDROLASE FOLD-3 DOMAIN-CONTAINING PROTEIN-RELATED"/>
    <property type="match status" value="1"/>
</dbReference>
<keyword evidence="2" id="KW-0378">Hydrolase</keyword>
<gene>
    <name evidence="5" type="ORF">HNP48_003132</name>
</gene>
<evidence type="ECO:0000256" key="1">
    <source>
        <dbReference type="ARBA" id="ARBA00010515"/>
    </source>
</evidence>
<name>A0A7X0U9X2_9BURK</name>
<evidence type="ECO:0000256" key="3">
    <source>
        <dbReference type="SAM" id="MobiDB-lite"/>
    </source>
</evidence>
<proteinExistence type="inferred from homology"/>
<dbReference type="InterPro" id="IPR029058">
    <property type="entry name" value="AB_hydrolase_fold"/>
</dbReference>
<dbReference type="InterPro" id="IPR002168">
    <property type="entry name" value="Lipase_GDXG_HIS_AS"/>
</dbReference>
<dbReference type="Pfam" id="PF07859">
    <property type="entry name" value="Abhydrolase_3"/>
    <property type="match status" value="1"/>
</dbReference>
<dbReference type="Proteomes" id="UP000575083">
    <property type="component" value="Unassembled WGS sequence"/>
</dbReference>